<proteinExistence type="inferred from homology"/>
<dbReference type="SUPFAM" id="SSF53448">
    <property type="entry name" value="Nucleotide-diphospho-sugar transferases"/>
    <property type="match status" value="1"/>
</dbReference>
<sequence>MKGILLAGGAGTRLHPLTLATSKQLLPVFDKPLIYYPLSALMLAGVREVLLITTPHDQAGFRRLFGDGSALGLDIAYAVQERPEGIAQALLIGRTFVNGGRCALALGDNLLYGDALGAVLQQARARETGATVFAYWVKDPERYGVVEFDAAGRPVRLVEKPEAPRSNWAVTGLYFYDEDAAEIAAGLVPSARGELEITDLNAEYLRRGRLHVEKLGRGYAWLDAGTPVSLLQASVFVQTIQERQGLQIACLEEIAYRMGFIDEEQLLRLAHGLRSTELGTYLRRIVRQDREEAP</sequence>
<evidence type="ECO:0000256" key="4">
    <source>
        <dbReference type="ARBA" id="ARBA00022679"/>
    </source>
</evidence>
<evidence type="ECO:0000256" key="8">
    <source>
        <dbReference type="ARBA" id="ARBA00049336"/>
    </source>
</evidence>
<keyword evidence="6 9" id="KW-0479">Metal-binding</keyword>
<comment type="function">
    <text evidence="9">Catalyzes the formation of dTDP-glucose, from dTTP and glucose 1-phosphate, as well as its pyrophosphorolysis.</text>
</comment>
<keyword evidence="4 9" id="KW-0808">Transferase</keyword>
<gene>
    <name evidence="11" type="primary">rfbA</name>
    <name evidence="11" type="ORF">U1T56_02035</name>
</gene>
<protein>
    <recommendedName>
        <fullName evidence="3 9">Glucose-1-phosphate thymidylyltransferase</fullName>
        <ecNumber evidence="3 9">2.7.7.24</ecNumber>
    </recommendedName>
</protein>
<dbReference type="GO" id="GO:0008879">
    <property type="term" value="F:glucose-1-phosphate thymidylyltransferase activity"/>
    <property type="evidence" value="ECO:0007669"/>
    <property type="project" value="UniProtKB-EC"/>
</dbReference>
<dbReference type="RefSeq" id="WP_418157755.1">
    <property type="nucleotide sequence ID" value="NZ_JBBLZC010000001.1"/>
</dbReference>
<comment type="cofactor">
    <cofactor evidence="1">
        <name>Mg(2+)</name>
        <dbReference type="ChEBI" id="CHEBI:18420"/>
    </cofactor>
</comment>
<evidence type="ECO:0000256" key="9">
    <source>
        <dbReference type="RuleBase" id="RU003706"/>
    </source>
</evidence>
<keyword evidence="12" id="KW-1185">Reference proteome</keyword>
<dbReference type="EMBL" id="JBBLZC010000001">
    <property type="protein sequence ID" value="MEK0081915.1"/>
    <property type="molecule type" value="Genomic_DNA"/>
</dbReference>
<organism evidence="11 12">
    <name type="scientific">Benzoatithermus flavus</name>
    <dbReference type="NCBI Taxonomy" id="3108223"/>
    <lineage>
        <taxon>Bacteria</taxon>
        <taxon>Pseudomonadati</taxon>
        <taxon>Pseudomonadota</taxon>
        <taxon>Alphaproteobacteria</taxon>
        <taxon>Geminicoccales</taxon>
        <taxon>Geminicoccaceae</taxon>
        <taxon>Benzoatithermus</taxon>
    </lineage>
</organism>
<dbReference type="EC" id="2.7.7.24" evidence="3 9"/>
<evidence type="ECO:0000256" key="1">
    <source>
        <dbReference type="ARBA" id="ARBA00001946"/>
    </source>
</evidence>
<accession>A0ABU8XN90</accession>
<evidence type="ECO:0000313" key="11">
    <source>
        <dbReference type="EMBL" id="MEK0081915.1"/>
    </source>
</evidence>
<dbReference type="InterPro" id="IPR029044">
    <property type="entry name" value="Nucleotide-diphossugar_trans"/>
</dbReference>
<keyword evidence="7 9" id="KW-0460">Magnesium</keyword>
<evidence type="ECO:0000256" key="7">
    <source>
        <dbReference type="ARBA" id="ARBA00022842"/>
    </source>
</evidence>
<dbReference type="Gene3D" id="3.90.550.10">
    <property type="entry name" value="Spore Coat Polysaccharide Biosynthesis Protein SpsA, Chain A"/>
    <property type="match status" value="1"/>
</dbReference>
<evidence type="ECO:0000259" key="10">
    <source>
        <dbReference type="Pfam" id="PF00483"/>
    </source>
</evidence>
<name>A0ABU8XN90_9PROT</name>
<dbReference type="PANTHER" id="PTHR43532">
    <property type="entry name" value="GLUCOSE-1-PHOSPHATE THYMIDYLYLTRANSFERASE"/>
    <property type="match status" value="1"/>
</dbReference>
<dbReference type="InterPro" id="IPR005835">
    <property type="entry name" value="NTP_transferase_dom"/>
</dbReference>
<evidence type="ECO:0000313" key="12">
    <source>
        <dbReference type="Proteomes" id="UP001375743"/>
    </source>
</evidence>
<dbReference type="PANTHER" id="PTHR43532:SF1">
    <property type="entry name" value="GLUCOSE-1-PHOSPHATE THYMIDYLYLTRANSFERASE 1"/>
    <property type="match status" value="1"/>
</dbReference>
<comment type="similarity">
    <text evidence="2 9">Belongs to the glucose-1-phosphate thymidylyltransferase family.</text>
</comment>
<reference evidence="11 12" key="1">
    <citation type="submission" date="2024-01" db="EMBL/GenBank/DDBJ databases">
        <title>Multi-omics insights into the function and evolution of sodium benzoate biodegradation pathways in Benzoatithermus flavus gen. nov., sp. nov. from hot spring.</title>
        <authorList>
            <person name="Hu C.-J."/>
            <person name="Li W.-J."/>
        </authorList>
    </citation>
    <scope>NUCLEOTIDE SEQUENCE [LARGE SCALE GENOMIC DNA]</scope>
    <source>
        <strain evidence="11 12">SYSU G07066</strain>
    </source>
</reference>
<keyword evidence="5 9" id="KW-0548">Nucleotidyltransferase</keyword>
<evidence type="ECO:0000256" key="5">
    <source>
        <dbReference type="ARBA" id="ARBA00022695"/>
    </source>
</evidence>
<dbReference type="CDD" id="cd02538">
    <property type="entry name" value="G1P_TT_short"/>
    <property type="match status" value="1"/>
</dbReference>
<dbReference type="Proteomes" id="UP001375743">
    <property type="component" value="Unassembled WGS sequence"/>
</dbReference>
<comment type="caution">
    <text evidence="11">The sequence shown here is derived from an EMBL/GenBank/DDBJ whole genome shotgun (WGS) entry which is preliminary data.</text>
</comment>
<dbReference type="InterPro" id="IPR005907">
    <property type="entry name" value="G1P_thy_trans_s"/>
</dbReference>
<dbReference type="NCBIfam" id="TIGR01207">
    <property type="entry name" value="rmlA"/>
    <property type="match status" value="1"/>
</dbReference>
<evidence type="ECO:0000256" key="3">
    <source>
        <dbReference type="ARBA" id="ARBA00012461"/>
    </source>
</evidence>
<dbReference type="Pfam" id="PF00483">
    <property type="entry name" value="NTP_transferase"/>
    <property type="match status" value="1"/>
</dbReference>
<evidence type="ECO:0000256" key="6">
    <source>
        <dbReference type="ARBA" id="ARBA00022723"/>
    </source>
</evidence>
<comment type="catalytic activity">
    <reaction evidence="8 9">
        <text>dTTP + alpha-D-glucose 1-phosphate + H(+) = dTDP-alpha-D-glucose + diphosphate</text>
        <dbReference type="Rhea" id="RHEA:15225"/>
        <dbReference type="ChEBI" id="CHEBI:15378"/>
        <dbReference type="ChEBI" id="CHEBI:33019"/>
        <dbReference type="ChEBI" id="CHEBI:37568"/>
        <dbReference type="ChEBI" id="CHEBI:57477"/>
        <dbReference type="ChEBI" id="CHEBI:58601"/>
        <dbReference type="EC" id="2.7.7.24"/>
    </reaction>
</comment>
<feature type="domain" description="Nucleotidyl transferase" evidence="10">
    <location>
        <begin position="2"/>
        <end position="238"/>
    </location>
</feature>
<evidence type="ECO:0000256" key="2">
    <source>
        <dbReference type="ARBA" id="ARBA00010480"/>
    </source>
</evidence>